<evidence type="ECO:0000313" key="1">
    <source>
        <dbReference type="EMBL" id="AKG47365.1"/>
    </source>
</evidence>
<reference evidence="1" key="1">
    <citation type="journal article" date="2011" name="Biologija">
        <title>Analysis of phthalate degradation operon from Arthrobacter sp. 68b.</title>
        <authorList>
            <person name="Stanislauskiene R."/>
            <person name="Rudenkov M."/>
            <person name="Karvelis L."/>
            <person name="Gasparaviciute R."/>
            <person name="Meskiene R."/>
            <person name="Casaite V."/>
            <person name="Meskys R."/>
        </authorList>
    </citation>
    <scope>NUCLEOTIDE SEQUENCE</scope>
    <source>
        <strain evidence="1">68b</strain>
        <plasmid evidence="1">p2MP</plasmid>
    </source>
</reference>
<name>A0A0F7G1D3_9MICC</name>
<dbReference type="EMBL" id="KJ410765">
    <property type="protein sequence ID" value="AKG47365.1"/>
    <property type="molecule type" value="Genomic_DNA"/>
</dbReference>
<keyword evidence="1" id="KW-0614">Plasmid</keyword>
<organism evidence="1">
    <name type="scientific">Arthrobacter sp. 68b</name>
    <dbReference type="NCBI Taxonomy" id="311808"/>
    <lineage>
        <taxon>Bacteria</taxon>
        <taxon>Bacillati</taxon>
        <taxon>Actinomycetota</taxon>
        <taxon>Actinomycetes</taxon>
        <taxon>Micrococcales</taxon>
        <taxon>Micrococcaceae</taxon>
        <taxon>Arthrobacter</taxon>
    </lineage>
</organism>
<accession>A0A0F7G1D3</accession>
<proteinExistence type="predicted"/>
<sequence>MESKFVRYQASNPNGRGSYPGIFALANGLAKDGKLSDKDWAAWRKANDHFDSAYTDPSTVDKLIYDRAINPLAQSWFKRTATDLIAGVEFYTDLLGRYDVGWQVLHSNDPGKVLYEDDVQVVVAPHTPAPSVSRNLGASKL</sequence>
<geneLocation type="plasmid" evidence="1">
    <name>p2MP</name>
</geneLocation>
<dbReference type="RefSeq" id="WP_173160712.1">
    <property type="nucleotide sequence ID" value="NZ_KJ410765.1"/>
</dbReference>
<protein>
    <submittedName>
        <fullName evidence="1">Uncharacterized protein</fullName>
    </submittedName>
</protein>
<reference evidence="1" key="2">
    <citation type="submission" date="2014-02" db="EMBL/GenBank/DDBJ databases">
        <title>Plasmid-mediated 2-methylpyridine and pyridine degradation in Arthrobacter sp. 68b.</title>
        <authorList>
            <person name="Stanislauskiene R."/>
            <person name="Rutkiene R."/>
            <person name="Gasparaviciute R."/>
            <person name="Meskiene R."/>
            <person name="Bachamatova I."/>
            <person name="Marcinkeviciene L."/>
            <person name="Meskys R."/>
        </authorList>
    </citation>
    <scope>NUCLEOTIDE SEQUENCE</scope>
    <source>
        <strain evidence="1">68b</strain>
        <plasmid evidence="1">p2MP</plasmid>
    </source>
</reference>
<dbReference type="AlphaFoldDB" id="A0A0F7G1D3"/>